<name>A0A7I5E6V2_HAECO</name>
<reference evidence="4" key="1">
    <citation type="submission" date="2020-12" db="UniProtKB">
        <authorList>
            <consortium name="WormBaseParasite"/>
        </authorList>
    </citation>
    <scope>IDENTIFICATION</scope>
    <source>
        <strain evidence="4">MHco3</strain>
    </source>
</reference>
<feature type="region of interest" description="Disordered" evidence="1">
    <location>
        <begin position="61"/>
        <end position="206"/>
    </location>
</feature>
<dbReference type="AlphaFoldDB" id="A0A7I5E6V2"/>
<accession>A0A7I5E6V2</accession>
<evidence type="ECO:0000313" key="4">
    <source>
        <dbReference type="WBParaSite" id="HCON_00036110-00001"/>
    </source>
</evidence>
<evidence type="ECO:0000256" key="2">
    <source>
        <dbReference type="SAM" id="SignalP"/>
    </source>
</evidence>
<keyword evidence="2" id="KW-0732">Signal</keyword>
<feature type="chain" id="PRO_5029644786" evidence="2">
    <location>
        <begin position="27"/>
        <end position="256"/>
    </location>
</feature>
<keyword evidence="3" id="KW-1185">Reference proteome</keyword>
<sequence>VHVALLTMHALSFTFLLFISLSTVETRRDSFKDYDEEILPVHTGGTTPGYTEDRTYNGYNQGRDDHEILPSYLSGTTPGYTEDRTHNGYNQGRDDHEILPSYLSGTTPGYTEDRTYNGYNQGRDDHEILPSYFSGTTPGYTEDRTYNGYNQGRNGNEIPPTYPSGTTPGYVPKGGLKGNNGWHGYGGRGYGQRRNRPLTRPSVSLPAFSGFGGSGFTRGMTRTGGGHFDEIDRLMKKTLGMMLDDLSHFRRRFREW</sequence>
<feature type="compositionally biased region" description="Basic and acidic residues" evidence="1">
    <location>
        <begin position="81"/>
        <end position="98"/>
    </location>
</feature>
<evidence type="ECO:0000256" key="1">
    <source>
        <dbReference type="SAM" id="MobiDB-lite"/>
    </source>
</evidence>
<feature type="signal peptide" evidence="2">
    <location>
        <begin position="1"/>
        <end position="26"/>
    </location>
</feature>
<feature type="compositionally biased region" description="Gly residues" evidence="1">
    <location>
        <begin position="175"/>
        <end position="190"/>
    </location>
</feature>
<dbReference type="Proteomes" id="UP000025227">
    <property type="component" value="Unplaced"/>
</dbReference>
<evidence type="ECO:0000313" key="3">
    <source>
        <dbReference type="Proteomes" id="UP000025227"/>
    </source>
</evidence>
<proteinExistence type="predicted"/>
<dbReference type="WBParaSite" id="HCON_00036110-00001">
    <property type="protein sequence ID" value="HCON_00036110-00001"/>
    <property type="gene ID" value="HCON_00036110"/>
</dbReference>
<organism evidence="3 4">
    <name type="scientific">Haemonchus contortus</name>
    <name type="common">Barber pole worm</name>
    <dbReference type="NCBI Taxonomy" id="6289"/>
    <lineage>
        <taxon>Eukaryota</taxon>
        <taxon>Metazoa</taxon>
        <taxon>Ecdysozoa</taxon>
        <taxon>Nematoda</taxon>
        <taxon>Chromadorea</taxon>
        <taxon>Rhabditida</taxon>
        <taxon>Rhabditina</taxon>
        <taxon>Rhabditomorpha</taxon>
        <taxon>Strongyloidea</taxon>
        <taxon>Trichostrongylidae</taxon>
        <taxon>Haemonchus</taxon>
    </lineage>
</organism>
<protein>
    <submittedName>
        <fullName evidence="4">Secreted protein</fullName>
    </submittedName>
</protein>